<feature type="transmembrane region" description="Helical" evidence="1">
    <location>
        <begin position="52"/>
        <end position="75"/>
    </location>
</feature>
<evidence type="ECO:0000313" key="2">
    <source>
        <dbReference type="EMBL" id="CAI9927412.1"/>
    </source>
</evidence>
<proteinExistence type="predicted"/>
<dbReference type="EMBL" id="CAXDID020000003">
    <property type="protein sequence ID" value="CAL5972568.1"/>
    <property type="molecule type" value="Genomic_DNA"/>
</dbReference>
<evidence type="ECO:0000313" key="3">
    <source>
        <dbReference type="EMBL" id="CAL5972568.1"/>
    </source>
</evidence>
<dbReference type="EMBL" id="CATOUU010000380">
    <property type="protein sequence ID" value="CAI9927412.1"/>
    <property type="molecule type" value="Genomic_DNA"/>
</dbReference>
<reference evidence="3 4" key="2">
    <citation type="submission" date="2024-07" db="EMBL/GenBank/DDBJ databases">
        <authorList>
            <person name="Akdeniz Z."/>
        </authorList>
    </citation>
    <scope>NUCLEOTIDE SEQUENCE [LARGE SCALE GENOMIC DNA]</scope>
</reference>
<feature type="transmembrane region" description="Helical" evidence="1">
    <location>
        <begin position="20"/>
        <end position="40"/>
    </location>
</feature>
<keyword evidence="1" id="KW-0812">Transmembrane</keyword>
<keyword evidence="4" id="KW-1185">Reference proteome</keyword>
<protein>
    <submittedName>
        <fullName evidence="3">Hypothetical_protein</fullName>
    </submittedName>
</protein>
<comment type="caution">
    <text evidence="2">The sequence shown here is derived from an EMBL/GenBank/DDBJ whole genome shotgun (WGS) entry which is preliminary data.</text>
</comment>
<dbReference type="Proteomes" id="UP001642409">
    <property type="component" value="Unassembled WGS sequence"/>
</dbReference>
<dbReference type="AlphaFoldDB" id="A0AA86NVL8"/>
<evidence type="ECO:0000313" key="4">
    <source>
        <dbReference type="Proteomes" id="UP001642409"/>
    </source>
</evidence>
<gene>
    <name evidence="2" type="ORF">HINF_LOCUS15057</name>
    <name evidence="3" type="ORF">HINF_LOCUS1970</name>
</gene>
<sequence>MQNNLKLINVLNTFNKPNIFRVFAYVSICLLLAGLVQIIFYCIKNDLMYLDLITGAVFCIIGGLFLGAISVHVCVQLKSVKYILVPCCVNQSERKTIEDKIRIGIQMVTNQQNYLQNVQNDQVTVQIPVQNSQFPCQPNSGLEIIAPEVQVPVM</sequence>
<name>A0AA86NVL8_9EUKA</name>
<accession>A0AA86NVL8</accession>
<keyword evidence="1" id="KW-0472">Membrane</keyword>
<keyword evidence="1" id="KW-1133">Transmembrane helix</keyword>
<reference evidence="2" key="1">
    <citation type="submission" date="2023-06" db="EMBL/GenBank/DDBJ databases">
        <authorList>
            <person name="Kurt Z."/>
        </authorList>
    </citation>
    <scope>NUCLEOTIDE SEQUENCE</scope>
</reference>
<evidence type="ECO:0000256" key="1">
    <source>
        <dbReference type="SAM" id="Phobius"/>
    </source>
</evidence>
<organism evidence="2">
    <name type="scientific">Hexamita inflata</name>
    <dbReference type="NCBI Taxonomy" id="28002"/>
    <lineage>
        <taxon>Eukaryota</taxon>
        <taxon>Metamonada</taxon>
        <taxon>Diplomonadida</taxon>
        <taxon>Hexamitidae</taxon>
        <taxon>Hexamitinae</taxon>
        <taxon>Hexamita</taxon>
    </lineage>
</organism>